<accession>F4W8B1</accession>
<feature type="region of interest" description="Disordered" evidence="1">
    <location>
        <begin position="95"/>
        <end position="117"/>
    </location>
</feature>
<sequence>MERRAECVRVERGEARRGEARSEAERVRQRHNICALGETSGARVLHATASCSEEETWARNKWLMPLVWGTAMFQPWVKTLSRGVAVTPSLRPFDRVKPPGSTTQIELCQGDEKSFAN</sequence>
<dbReference type="InParanoid" id="F4W8B1"/>
<name>F4W8B1_ACREC</name>
<keyword evidence="3" id="KW-1185">Reference proteome</keyword>
<gene>
    <name evidence="2" type="ORF">G5I_01692</name>
</gene>
<dbReference type="EMBL" id="GL887908">
    <property type="protein sequence ID" value="EGI69402.1"/>
    <property type="molecule type" value="Genomic_DNA"/>
</dbReference>
<proteinExistence type="predicted"/>
<reference evidence="2" key="1">
    <citation type="submission" date="2011-02" db="EMBL/GenBank/DDBJ databases">
        <title>The genome of the leaf-cutting ant Acromyrmex echinatior suggests key adaptations to social evolution and fungus farming.</title>
        <authorList>
            <person name="Nygaard S."/>
            <person name="Zhang G."/>
        </authorList>
    </citation>
    <scope>NUCLEOTIDE SEQUENCE</scope>
</reference>
<protein>
    <submittedName>
        <fullName evidence="2">Uncharacterized protein</fullName>
    </submittedName>
</protein>
<evidence type="ECO:0000313" key="2">
    <source>
        <dbReference type="EMBL" id="EGI69402.1"/>
    </source>
</evidence>
<dbReference type="Proteomes" id="UP000007755">
    <property type="component" value="Unassembled WGS sequence"/>
</dbReference>
<evidence type="ECO:0000256" key="1">
    <source>
        <dbReference type="SAM" id="MobiDB-lite"/>
    </source>
</evidence>
<organism evidence="3">
    <name type="scientific">Acromyrmex echinatior</name>
    <name type="common">Panamanian leafcutter ant</name>
    <name type="synonym">Acromyrmex octospinosus echinatior</name>
    <dbReference type="NCBI Taxonomy" id="103372"/>
    <lineage>
        <taxon>Eukaryota</taxon>
        <taxon>Metazoa</taxon>
        <taxon>Ecdysozoa</taxon>
        <taxon>Arthropoda</taxon>
        <taxon>Hexapoda</taxon>
        <taxon>Insecta</taxon>
        <taxon>Pterygota</taxon>
        <taxon>Neoptera</taxon>
        <taxon>Endopterygota</taxon>
        <taxon>Hymenoptera</taxon>
        <taxon>Apocrita</taxon>
        <taxon>Aculeata</taxon>
        <taxon>Formicoidea</taxon>
        <taxon>Formicidae</taxon>
        <taxon>Myrmicinae</taxon>
        <taxon>Acromyrmex</taxon>
    </lineage>
</organism>
<dbReference type="AlphaFoldDB" id="F4W8B1"/>
<evidence type="ECO:0000313" key="3">
    <source>
        <dbReference type="Proteomes" id="UP000007755"/>
    </source>
</evidence>